<proteinExistence type="predicted"/>
<feature type="domain" description="4Fe4S-binding SPASM" evidence="2">
    <location>
        <begin position="138"/>
        <end position="198"/>
    </location>
</feature>
<dbReference type="NCBIfam" id="TIGR04085">
    <property type="entry name" value="rSAM_more_4Fe4S"/>
    <property type="match status" value="1"/>
</dbReference>
<dbReference type="InterPro" id="IPR023867">
    <property type="entry name" value="Sulphatase_maturase_rSAM"/>
</dbReference>
<accession>A0A645DFH5</accession>
<dbReference type="AlphaFoldDB" id="A0A645DFH5"/>
<organism evidence="3">
    <name type="scientific">bioreactor metagenome</name>
    <dbReference type="NCBI Taxonomy" id="1076179"/>
    <lineage>
        <taxon>unclassified sequences</taxon>
        <taxon>metagenomes</taxon>
        <taxon>ecological metagenomes</taxon>
    </lineage>
</organism>
<gene>
    <name evidence="3" type="ORF">SDC9_135102</name>
</gene>
<evidence type="ECO:0000256" key="1">
    <source>
        <dbReference type="ARBA" id="ARBA00001966"/>
    </source>
</evidence>
<dbReference type="InterPro" id="IPR047602">
    <property type="entry name" value="SPASM_CteB-like"/>
</dbReference>
<evidence type="ECO:0000313" key="3">
    <source>
        <dbReference type="EMBL" id="MPM88001.1"/>
    </source>
</evidence>
<sequence length="265" mass="30038">MLSCDGRREIHDFMRPAEDGSGTYDTIMPAFKKLVAERGEKSYYIRGTYTRKNLDFSRDVLAMAAEGFDQISVEPVVLSPESPYSIREEDLPRIRAEYDVLAAELIRRKQKKEGMFNFFHFMVDLDEGPCIYKRIKGCGSGREYISVTPTGDIYPCHQFVGKTEFMMGNVFEGSIDQKIRKQFTRAAVLSIPKCRDCWAKFFCGGGCAANNYSFNSDINIPYSIGCETERKRLECALMLKAAENGEPLEAESPEAKSFEAKKAQH</sequence>
<evidence type="ECO:0000259" key="2">
    <source>
        <dbReference type="Pfam" id="PF13186"/>
    </source>
</evidence>
<dbReference type="Pfam" id="PF13186">
    <property type="entry name" value="SPASM"/>
    <property type="match status" value="1"/>
</dbReference>
<dbReference type="EMBL" id="VSSQ01035710">
    <property type="protein sequence ID" value="MPM88001.1"/>
    <property type="molecule type" value="Genomic_DNA"/>
</dbReference>
<name>A0A645DFH5_9ZZZZ</name>
<comment type="caution">
    <text evidence="3">The sequence shown here is derived from an EMBL/GenBank/DDBJ whole genome shotgun (WGS) entry which is preliminary data.</text>
</comment>
<dbReference type="PANTHER" id="PTHR43273">
    <property type="entry name" value="ANAEROBIC SULFATASE-MATURATING ENZYME HOMOLOG ASLB-RELATED"/>
    <property type="match status" value="1"/>
</dbReference>
<comment type="cofactor">
    <cofactor evidence="1">
        <name>[4Fe-4S] cluster</name>
        <dbReference type="ChEBI" id="CHEBI:49883"/>
    </cofactor>
</comment>
<dbReference type="CDD" id="cd21124">
    <property type="entry name" value="SPASM_CteB-like"/>
    <property type="match status" value="1"/>
</dbReference>
<reference evidence="3" key="1">
    <citation type="submission" date="2019-08" db="EMBL/GenBank/DDBJ databases">
        <authorList>
            <person name="Kucharzyk K."/>
            <person name="Murdoch R.W."/>
            <person name="Higgins S."/>
            <person name="Loffler F."/>
        </authorList>
    </citation>
    <scope>NUCLEOTIDE SEQUENCE</scope>
</reference>
<dbReference type="SUPFAM" id="SSF102114">
    <property type="entry name" value="Radical SAM enzymes"/>
    <property type="match status" value="1"/>
</dbReference>
<dbReference type="InterPro" id="IPR058240">
    <property type="entry name" value="rSAM_sf"/>
</dbReference>
<protein>
    <recommendedName>
        <fullName evidence="2">4Fe4S-binding SPASM domain-containing protein</fullName>
    </recommendedName>
</protein>
<dbReference type="InterPro" id="IPR013785">
    <property type="entry name" value="Aldolase_TIM"/>
</dbReference>
<dbReference type="GO" id="GO:0016491">
    <property type="term" value="F:oxidoreductase activity"/>
    <property type="evidence" value="ECO:0007669"/>
    <property type="project" value="InterPro"/>
</dbReference>
<dbReference type="PANTHER" id="PTHR43273:SF8">
    <property type="entry name" value="RADICAL SAM DOMAIN PROTEIN"/>
    <property type="match status" value="1"/>
</dbReference>
<dbReference type="Gene3D" id="3.20.20.70">
    <property type="entry name" value="Aldolase class I"/>
    <property type="match status" value="1"/>
</dbReference>
<dbReference type="InterPro" id="IPR023885">
    <property type="entry name" value="4Fe4S-binding_SPASM_dom"/>
</dbReference>